<proteinExistence type="predicted"/>
<organism evidence="1 2">
    <name type="scientific">Hohenbuehelia grisea</name>
    <dbReference type="NCBI Taxonomy" id="104357"/>
    <lineage>
        <taxon>Eukaryota</taxon>
        <taxon>Fungi</taxon>
        <taxon>Dikarya</taxon>
        <taxon>Basidiomycota</taxon>
        <taxon>Agaricomycotina</taxon>
        <taxon>Agaricomycetes</taxon>
        <taxon>Agaricomycetidae</taxon>
        <taxon>Agaricales</taxon>
        <taxon>Pleurotineae</taxon>
        <taxon>Pleurotaceae</taxon>
        <taxon>Hohenbuehelia</taxon>
    </lineage>
</organism>
<dbReference type="Proteomes" id="UP001556367">
    <property type="component" value="Unassembled WGS sequence"/>
</dbReference>
<evidence type="ECO:0000313" key="1">
    <source>
        <dbReference type="EMBL" id="KAL0955573.1"/>
    </source>
</evidence>
<sequence length="207" mass="22270">MPPATSQSLRARRGVAFTIDATATHEEVSHGDALHHRSQIIASRLRRRQKLPPTPTLGSTVGINDDTPSLSASFEETAFHHLQELVPGLYLGASDAAVAGLVDLGWFTHIIAIVHPSKCYGRAGSFQLAEMSPDIPQTLVLTVPPSSLSREPEGFADLTAKQLTVGRDFLSLSLSYCSISNPINPRYDLRPLPCDAVRVLILGPSGL</sequence>
<comment type="caution">
    <text evidence="1">The sequence shown here is derived from an EMBL/GenBank/DDBJ whole genome shotgun (WGS) entry which is preliminary data.</text>
</comment>
<protein>
    <submittedName>
        <fullName evidence="1">Uncharacterized protein</fullName>
    </submittedName>
</protein>
<name>A0ABR3JJI7_9AGAR</name>
<gene>
    <name evidence="1" type="ORF">HGRIS_001811</name>
</gene>
<accession>A0ABR3JJI7</accession>
<dbReference type="EMBL" id="JASNQZ010000006">
    <property type="protein sequence ID" value="KAL0955573.1"/>
    <property type="molecule type" value="Genomic_DNA"/>
</dbReference>
<evidence type="ECO:0000313" key="2">
    <source>
        <dbReference type="Proteomes" id="UP001556367"/>
    </source>
</evidence>
<reference evidence="2" key="1">
    <citation type="submission" date="2024-06" db="EMBL/GenBank/DDBJ databases">
        <title>Multi-omics analyses provide insights into the biosynthesis of the anticancer antibiotic pleurotin in Hohenbuehelia grisea.</title>
        <authorList>
            <person name="Weaver J.A."/>
            <person name="Alberti F."/>
        </authorList>
    </citation>
    <scope>NUCLEOTIDE SEQUENCE [LARGE SCALE GENOMIC DNA]</scope>
    <source>
        <strain evidence="2">T-177</strain>
    </source>
</reference>
<keyword evidence="2" id="KW-1185">Reference proteome</keyword>